<keyword evidence="1" id="KW-0560">Oxidoreductase</keyword>
<dbReference type="PANTHER" id="PTHR43205">
    <property type="entry name" value="PROSTAGLANDIN REDUCTASE"/>
    <property type="match status" value="1"/>
</dbReference>
<evidence type="ECO:0000256" key="1">
    <source>
        <dbReference type="ARBA" id="ARBA00023002"/>
    </source>
</evidence>
<dbReference type="AlphaFoldDB" id="A0A5N5QB40"/>
<dbReference type="InterPro" id="IPR013149">
    <property type="entry name" value="ADH-like_C"/>
</dbReference>
<evidence type="ECO:0000259" key="2">
    <source>
        <dbReference type="SMART" id="SM00829"/>
    </source>
</evidence>
<evidence type="ECO:0000313" key="4">
    <source>
        <dbReference type="Proteomes" id="UP000383932"/>
    </source>
</evidence>
<dbReference type="SUPFAM" id="SSF50129">
    <property type="entry name" value="GroES-like"/>
    <property type="match status" value="1"/>
</dbReference>
<reference evidence="3 4" key="1">
    <citation type="journal article" date="2019" name="Fungal Biol. Biotechnol.">
        <title>Draft genome sequence of fastidious pathogen Ceratobasidium theobromae, which causes vascular-streak dieback in Theobroma cacao.</title>
        <authorList>
            <person name="Ali S.S."/>
            <person name="Asman A."/>
            <person name="Shao J."/>
            <person name="Firmansyah A.P."/>
            <person name="Susilo A.W."/>
            <person name="Rosmana A."/>
            <person name="McMahon P."/>
            <person name="Junaid M."/>
            <person name="Guest D."/>
            <person name="Kheng T.Y."/>
            <person name="Meinhardt L.W."/>
            <person name="Bailey B.A."/>
        </authorList>
    </citation>
    <scope>NUCLEOTIDE SEQUENCE [LARGE SCALE GENOMIC DNA]</scope>
    <source>
        <strain evidence="3 4">CT2</strain>
    </source>
</reference>
<dbReference type="Proteomes" id="UP000383932">
    <property type="component" value="Unassembled WGS sequence"/>
</dbReference>
<keyword evidence="4" id="KW-1185">Reference proteome</keyword>
<dbReference type="Gene3D" id="3.90.180.10">
    <property type="entry name" value="Medium-chain alcohol dehydrogenases, catalytic domain"/>
    <property type="match status" value="2"/>
</dbReference>
<comment type="caution">
    <text evidence="3">The sequence shown here is derived from an EMBL/GenBank/DDBJ whole genome shotgun (WGS) entry which is preliminary data.</text>
</comment>
<dbReference type="Gene3D" id="3.40.50.720">
    <property type="entry name" value="NAD(P)-binding Rossmann-like Domain"/>
    <property type="match status" value="2"/>
</dbReference>
<dbReference type="Pfam" id="PF16884">
    <property type="entry name" value="ADH_N_2"/>
    <property type="match status" value="1"/>
</dbReference>
<dbReference type="InterPro" id="IPR011032">
    <property type="entry name" value="GroES-like_sf"/>
</dbReference>
<dbReference type="InterPro" id="IPR045010">
    <property type="entry name" value="MDR_fam"/>
</dbReference>
<proteinExistence type="predicted"/>
<dbReference type="SUPFAM" id="SSF51735">
    <property type="entry name" value="NAD(P)-binding Rossmann-fold domains"/>
    <property type="match status" value="1"/>
</dbReference>
<protein>
    <recommendedName>
        <fullName evidence="2">Enoyl reductase (ER) domain-containing protein</fullName>
    </recommendedName>
</protein>
<name>A0A5N5QB40_9AGAM</name>
<organism evidence="3 4">
    <name type="scientific">Ceratobasidium theobromae</name>
    <dbReference type="NCBI Taxonomy" id="1582974"/>
    <lineage>
        <taxon>Eukaryota</taxon>
        <taxon>Fungi</taxon>
        <taxon>Dikarya</taxon>
        <taxon>Basidiomycota</taxon>
        <taxon>Agaricomycotina</taxon>
        <taxon>Agaricomycetes</taxon>
        <taxon>Cantharellales</taxon>
        <taxon>Ceratobasidiaceae</taxon>
        <taxon>Ceratobasidium</taxon>
    </lineage>
</organism>
<accession>A0A5N5QB40</accession>
<gene>
    <name evidence="3" type="ORF">CTheo_7935</name>
</gene>
<dbReference type="PANTHER" id="PTHR43205:SF7">
    <property type="entry name" value="PROSTAGLANDIN REDUCTASE 1"/>
    <property type="match status" value="1"/>
</dbReference>
<dbReference type="OrthoDB" id="809632at2759"/>
<dbReference type="SMART" id="SM00829">
    <property type="entry name" value="PKS_ER"/>
    <property type="match status" value="1"/>
</dbReference>
<dbReference type="Pfam" id="PF00107">
    <property type="entry name" value="ADH_zinc_N"/>
    <property type="match status" value="1"/>
</dbReference>
<dbReference type="InterPro" id="IPR041694">
    <property type="entry name" value="ADH_N_2"/>
</dbReference>
<dbReference type="InterPro" id="IPR020843">
    <property type="entry name" value="ER"/>
</dbReference>
<evidence type="ECO:0000313" key="3">
    <source>
        <dbReference type="EMBL" id="KAB5588621.1"/>
    </source>
</evidence>
<dbReference type="GO" id="GO:0016628">
    <property type="term" value="F:oxidoreductase activity, acting on the CH-CH group of donors, NAD or NADP as acceptor"/>
    <property type="evidence" value="ECO:0007669"/>
    <property type="project" value="InterPro"/>
</dbReference>
<dbReference type="InterPro" id="IPR036291">
    <property type="entry name" value="NAD(P)-bd_dom_sf"/>
</dbReference>
<dbReference type="EMBL" id="SSOP01000406">
    <property type="protein sequence ID" value="KAB5588621.1"/>
    <property type="molecule type" value="Genomic_DNA"/>
</dbReference>
<dbReference type="CDD" id="cd05288">
    <property type="entry name" value="PGDH"/>
    <property type="match status" value="1"/>
</dbReference>
<sequence length="333" mass="36117">MTSAKNTSAIFNSVPQGYPVLGETIVFKSSTIDLETAPLSGGVLVKVLYLSIDPYLRGKMRDATVNSYSDAYRLGKPIWGYAIVSVVRSEMENIHPDDVLYVLDCPFEEYTVLSPKHQFSIIKNEANLPLSVYLGVLGMPGETAFYGLEVVGKPIKGETIFVSSGASAVGSLVIQLAKAKGLKVIASAGSKDKVAFMKSIGADVAFDYKTESVTEVLSKQGPIDIYWDNVGGSTLEATLDALNMGGRVNATNILYKRLRVEGFFVFHARELYEGKGSVNDRIKFFETLVPLVKSGEVRWAEQTYNGIESVEEGIISVLTGGNIAKVVIKVADM</sequence>
<feature type="domain" description="Enoyl reductase (ER)" evidence="2">
    <location>
        <begin position="22"/>
        <end position="328"/>
    </location>
</feature>